<dbReference type="InterPro" id="IPR002575">
    <property type="entry name" value="Aminoglycoside_PTrfase"/>
</dbReference>
<dbReference type="InterPro" id="IPR011009">
    <property type="entry name" value="Kinase-like_dom_sf"/>
</dbReference>
<dbReference type="Proteomes" id="UP000266152">
    <property type="component" value="Unassembled WGS sequence"/>
</dbReference>
<dbReference type="PANTHER" id="PTHR21310:SF15">
    <property type="entry name" value="AMINOGLYCOSIDE PHOSPHOTRANSFERASE DOMAIN-CONTAINING PROTEIN"/>
    <property type="match status" value="1"/>
</dbReference>
<comment type="caution">
    <text evidence="2">The sequence shown here is derived from an EMBL/GenBank/DDBJ whole genome shotgun (WGS) entry which is preliminary data.</text>
</comment>
<dbReference type="EMBL" id="PXOF01000094">
    <property type="protein sequence ID" value="RGP66279.1"/>
    <property type="molecule type" value="Genomic_DNA"/>
</dbReference>
<gene>
    <name evidence="2" type="ORF">FSPOR_6657</name>
</gene>
<evidence type="ECO:0000313" key="2">
    <source>
        <dbReference type="EMBL" id="RGP66279.1"/>
    </source>
</evidence>
<evidence type="ECO:0000259" key="1">
    <source>
        <dbReference type="Pfam" id="PF01636"/>
    </source>
</evidence>
<evidence type="ECO:0000313" key="3">
    <source>
        <dbReference type="Proteomes" id="UP000266152"/>
    </source>
</evidence>
<dbReference type="PANTHER" id="PTHR21310">
    <property type="entry name" value="AMINOGLYCOSIDE PHOSPHOTRANSFERASE-RELATED-RELATED"/>
    <property type="match status" value="1"/>
</dbReference>
<keyword evidence="2" id="KW-0808">Transferase</keyword>
<dbReference type="AlphaFoldDB" id="A0A395S2K3"/>
<protein>
    <submittedName>
        <fullName evidence="2">Kinaselike domain</fullName>
    </submittedName>
</protein>
<dbReference type="InterPro" id="IPR051678">
    <property type="entry name" value="AGP_Transferase"/>
</dbReference>
<keyword evidence="3" id="KW-1185">Reference proteome</keyword>
<keyword evidence="2" id="KW-0418">Kinase</keyword>
<sequence>MSEGSNTPPSLSAGNDPVALGSTSWIGADNYESGGDFHDRALKTLNEINWDRLLTISSSLRNGTSCRISQSFSIGHFNMVRRIEFADGISWVARVRLPEMKSFFGDREMLDDAETLRVELASMNFLKRAKTSIPVPEVHSYNADPANDVGASYVLMDYIHGTVASELRSAKECHPLFGTPEQDRHFREQMAEIQVTLSTFKFDQIGSLYQDENTSEFLIGPDLVTGKGPWKSSAEYYNDVADHALRACLQSSPDLQETPSFTLPILFKHLMSVYSNNSSDDSFSLVNRDFGAHNLLVDDEFRIVGVIDFDGMMAAPIEVVAQYPVLTGLDQEPPGHIETNLYAIERIKETKPKLKEYKEMVRAAESRLGGSETVTRIADLLESDAASVFHGILSYQQHQDFVNDEWMLAYTKLLRDHAKSRGD</sequence>
<feature type="domain" description="Aminoglycoside phosphotransferase" evidence="1">
    <location>
        <begin position="112"/>
        <end position="317"/>
    </location>
</feature>
<dbReference type="Pfam" id="PF01636">
    <property type="entry name" value="APH"/>
    <property type="match status" value="1"/>
</dbReference>
<dbReference type="Gene3D" id="3.90.1200.10">
    <property type="match status" value="1"/>
</dbReference>
<organism evidence="2 3">
    <name type="scientific">Fusarium sporotrichioides</name>
    <dbReference type="NCBI Taxonomy" id="5514"/>
    <lineage>
        <taxon>Eukaryota</taxon>
        <taxon>Fungi</taxon>
        <taxon>Dikarya</taxon>
        <taxon>Ascomycota</taxon>
        <taxon>Pezizomycotina</taxon>
        <taxon>Sordariomycetes</taxon>
        <taxon>Hypocreomycetidae</taxon>
        <taxon>Hypocreales</taxon>
        <taxon>Nectriaceae</taxon>
        <taxon>Fusarium</taxon>
    </lineage>
</organism>
<dbReference type="GO" id="GO:0016301">
    <property type="term" value="F:kinase activity"/>
    <property type="evidence" value="ECO:0007669"/>
    <property type="project" value="UniProtKB-KW"/>
</dbReference>
<reference evidence="2 3" key="1">
    <citation type="journal article" date="2018" name="PLoS Pathog.">
        <title>Evolution of structural diversity of trichothecenes, a family of toxins produced by plant pathogenic and entomopathogenic fungi.</title>
        <authorList>
            <person name="Proctor R.H."/>
            <person name="McCormick S.P."/>
            <person name="Kim H.S."/>
            <person name="Cardoza R.E."/>
            <person name="Stanley A.M."/>
            <person name="Lindo L."/>
            <person name="Kelly A."/>
            <person name="Brown D.W."/>
            <person name="Lee T."/>
            <person name="Vaughan M.M."/>
            <person name="Alexander N.J."/>
            <person name="Busman M."/>
            <person name="Gutierrez S."/>
        </authorList>
    </citation>
    <scope>NUCLEOTIDE SEQUENCE [LARGE SCALE GENOMIC DNA]</scope>
    <source>
        <strain evidence="2 3">NRRL 3299</strain>
    </source>
</reference>
<dbReference type="SUPFAM" id="SSF56112">
    <property type="entry name" value="Protein kinase-like (PK-like)"/>
    <property type="match status" value="1"/>
</dbReference>
<proteinExistence type="predicted"/>
<dbReference type="STRING" id="5514.A0A395S2K3"/>
<accession>A0A395S2K3</accession>
<name>A0A395S2K3_FUSSP</name>